<feature type="compositionally biased region" description="Low complexity" evidence="1">
    <location>
        <begin position="718"/>
        <end position="728"/>
    </location>
</feature>
<dbReference type="GO" id="GO:0030276">
    <property type="term" value="F:clathrin binding"/>
    <property type="evidence" value="ECO:0007669"/>
    <property type="project" value="TreeGrafter"/>
</dbReference>
<evidence type="ECO:0000313" key="4">
    <source>
        <dbReference type="EMBL" id="KAK7082973.1"/>
    </source>
</evidence>
<reference evidence="4 5" key="1">
    <citation type="submission" date="2023-11" db="EMBL/GenBank/DDBJ databases">
        <title>Halocaridina rubra genome assembly.</title>
        <authorList>
            <person name="Smith C."/>
        </authorList>
    </citation>
    <scope>NUCLEOTIDE SEQUENCE [LARGE SCALE GENOMIC DNA]</scope>
    <source>
        <strain evidence="4">EP-1</strain>
        <tissue evidence="4">Whole</tissue>
    </source>
</reference>
<keyword evidence="5" id="KW-1185">Reference proteome</keyword>
<feature type="compositionally biased region" description="Polar residues" evidence="1">
    <location>
        <begin position="651"/>
        <end position="668"/>
    </location>
</feature>
<feature type="region of interest" description="Disordered" evidence="1">
    <location>
        <begin position="747"/>
        <end position="780"/>
    </location>
</feature>
<evidence type="ECO:0000313" key="5">
    <source>
        <dbReference type="Proteomes" id="UP001381693"/>
    </source>
</evidence>
<dbReference type="GO" id="GO:0005509">
    <property type="term" value="F:calcium ion binding"/>
    <property type="evidence" value="ECO:0007669"/>
    <property type="project" value="TreeGrafter"/>
</dbReference>
<evidence type="ECO:0000256" key="1">
    <source>
        <dbReference type="SAM" id="MobiDB-lite"/>
    </source>
</evidence>
<evidence type="ECO:0000256" key="2">
    <source>
        <dbReference type="SAM" id="Phobius"/>
    </source>
</evidence>
<name>A0AAN9AC65_HALRR</name>
<gene>
    <name evidence="4" type="ORF">SK128_001969</name>
</gene>
<dbReference type="Gene3D" id="2.60.40.150">
    <property type="entry name" value="C2 domain"/>
    <property type="match status" value="2"/>
</dbReference>
<feature type="compositionally biased region" description="Basic and acidic residues" evidence="1">
    <location>
        <begin position="679"/>
        <end position="695"/>
    </location>
</feature>
<dbReference type="PANTHER" id="PTHR10024:SF374">
    <property type="entry name" value="C2 DOMAIN-CONTAINING PROTEIN"/>
    <property type="match status" value="1"/>
</dbReference>
<feature type="region of interest" description="Disordered" evidence="1">
    <location>
        <begin position="99"/>
        <end position="229"/>
    </location>
</feature>
<keyword evidence="2" id="KW-0472">Membrane</keyword>
<dbReference type="InterPro" id="IPR035892">
    <property type="entry name" value="C2_domain_sf"/>
</dbReference>
<feature type="compositionally biased region" description="Basic and acidic residues" evidence="1">
    <location>
        <begin position="954"/>
        <end position="975"/>
    </location>
</feature>
<organism evidence="4 5">
    <name type="scientific">Halocaridina rubra</name>
    <name type="common">Hawaiian red shrimp</name>
    <dbReference type="NCBI Taxonomy" id="373956"/>
    <lineage>
        <taxon>Eukaryota</taxon>
        <taxon>Metazoa</taxon>
        <taxon>Ecdysozoa</taxon>
        <taxon>Arthropoda</taxon>
        <taxon>Crustacea</taxon>
        <taxon>Multicrustacea</taxon>
        <taxon>Malacostraca</taxon>
        <taxon>Eumalacostraca</taxon>
        <taxon>Eucarida</taxon>
        <taxon>Decapoda</taxon>
        <taxon>Pleocyemata</taxon>
        <taxon>Caridea</taxon>
        <taxon>Atyoidea</taxon>
        <taxon>Atyidae</taxon>
        <taxon>Halocaridina</taxon>
    </lineage>
</organism>
<feature type="region of interest" description="Disordered" evidence="1">
    <location>
        <begin position="651"/>
        <end position="728"/>
    </location>
</feature>
<dbReference type="GO" id="GO:0005886">
    <property type="term" value="C:plasma membrane"/>
    <property type="evidence" value="ECO:0007669"/>
    <property type="project" value="TreeGrafter"/>
</dbReference>
<dbReference type="GO" id="GO:0070382">
    <property type="term" value="C:exocytic vesicle"/>
    <property type="evidence" value="ECO:0007669"/>
    <property type="project" value="TreeGrafter"/>
</dbReference>
<dbReference type="PANTHER" id="PTHR10024">
    <property type="entry name" value="SYNAPTOTAGMIN"/>
    <property type="match status" value="1"/>
</dbReference>
<feature type="region of interest" description="Disordered" evidence="1">
    <location>
        <begin position="260"/>
        <end position="279"/>
    </location>
</feature>
<feature type="region of interest" description="Disordered" evidence="1">
    <location>
        <begin position="941"/>
        <end position="1011"/>
    </location>
</feature>
<dbReference type="Proteomes" id="UP001381693">
    <property type="component" value="Unassembled WGS sequence"/>
</dbReference>
<dbReference type="EMBL" id="JAXCGZ010003836">
    <property type="protein sequence ID" value="KAK7082973.1"/>
    <property type="molecule type" value="Genomic_DNA"/>
</dbReference>
<dbReference type="GO" id="GO:0000149">
    <property type="term" value="F:SNARE binding"/>
    <property type="evidence" value="ECO:0007669"/>
    <property type="project" value="TreeGrafter"/>
</dbReference>
<feature type="compositionally biased region" description="Basic and acidic residues" evidence="1">
    <location>
        <begin position="1002"/>
        <end position="1011"/>
    </location>
</feature>
<dbReference type="SMART" id="SM00239">
    <property type="entry name" value="C2"/>
    <property type="match status" value="2"/>
</dbReference>
<dbReference type="GO" id="GO:0001786">
    <property type="term" value="F:phosphatidylserine binding"/>
    <property type="evidence" value="ECO:0007669"/>
    <property type="project" value="TreeGrafter"/>
</dbReference>
<feature type="transmembrane region" description="Helical" evidence="2">
    <location>
        <begin position="6"/>
        <end position="31"/>
    </location>
</feature>
<protein>
    <recommendedName>
        <fullName evidence="3">C2 domain-containing protein</fullName>
    </recommendedName>
</protein>
<feature type="domain" description="C2" evidence="3">
    <location>
        <begin position="300"/>
        <end position="419"/>
    </location>
</feature>
<dbReference type="AlphaFoldDB" id="A0AAN9AC65"/>
<dbReference type="Pfam" id="PF00168">
    <property type="entry name" value="C2"/>
    <property type="match status" value="1"/>
</dbReference>
<dbReference type="SUPFAM" id="SSF49562">
    <property type="entry name" value="C2 domain (Calcium/lipid-binding domain, CaLB)"/>
    <property type="match status" value="2"/>
</dbReference>
<feature type="compositionally biased region" description="Polar residues" evidence="1">
    <location>
        <begin position="985"/>
        <end position="998"/>
    </location>
</feature>
<dbReference type="PROSITE" id="PS50004">
    <property type="entry name" value="C2"/>
    <property type="match status" value="1"/>
</dbReference>
<dbReference type="GO" id="GO:0017156">
    <property type="term" value="P:calcium-ion regulated exocytosis"/>
    <property type="evidence" value="ECO:0007669"/>
    <property type="project" value="TreeGrafter"/>
</dbReference>
<feature type="compositionally biased region" description="Polar residues" evidence="1">
    <location>
        <begin position="696"/>
        <end position="711"/>
    </location>
</feature>
<feature type="compositionally biased region" description="Pro residues" evidence="1">
    <location>
        <begin position="133"/>
        <end position="144"/>
    </location>
</feature>
<feature type="compositionally biased region" description="Basic and acidic residues" evidence="1">
    <location>
        <begin position="751"/>
        <end position="761"/>
    </location>
</feature>
<accession>A0AAN9AC65</accession>
<proteinExistence type="predicted"/>
<keyword evidence="2" id="KW-1133">Transmembrane helix</keyword>
<dbReference type="InterPro" id="IPR000008">
    <property type="entry name" value="C2_dom"/>
</dbReference>
<feature type="compositionally biased region" description="Polar residues" evidence="1">
    <location>
        <begin position="265"/>
        <end position="278"/>
    </location>
</feature>
<evidence type="ECO:0000259" key="3">
    <source>
        <dbReference type="PROSITE" id="PS50004"/>
    </source>
</evidence>
<comment type="caution">
    <text evidence="4">The sequence shown here is derived from an EMBL/GenBank/DDBJ whole genome shotgun (WGS) entry which is preliminary data.</text>
</comment>
<keyword evidence="2" id="KW-0812">Transmembrane</keyword>
<dbReference type="GO" id="GO:0005544">
    <property type="term" value="F:calcium-dependent phospholipid binding"/>
    <property type="evidence" value="ECO:0007669"/>
    <property type="project" value="TreeGrafter"/>
</dbReference>
<sequence length="1011" mass="111276">MSPEMLGGLIVGIFIAVAAVICIGLCLALWYKRIKGQAGDPSPATFLVSKRKPGQYASPEHPMAFVMPTITASDAGSEPQTPTPTVILTPTERSKAIAKIGASPQSQSRANAANPEDHPNVQRWDALVTSSSTPPPAYSPPPPLGRHQFSPAGYGYGPFYSNLRPRSASPKGPHKSSQRHPPLSLPLAASRWVPRTNQRPRSASPKVLETSPGTPPAVPPRAYQALSSRTPPVLPPRSIFFRRIAGGTEDVRSSSQAFLVDEGGNRTSPDFTDVTTPDSMDGWGNSWTNASSIGSGGGCGLGELQVRLRYSMKTRLLRLTVLSADNLPLRLGPEPVDTYTKAVLLPDKRVRFSTRTIPALRNAHFNASFTHAARPSRLANATLRFSVCQVTACGRRVVLGYVSLPLASTGLRAGLNHDLDTGALILHLQESAPDQQVGMGGHLQIGLSWDSDASELTISILHLTGLQYDQNTISKAVQVYIKVTVYTNNTILCWRRTTPRTVEAEVTLFEEELILRMPELDLDATHLVLSARERTGPGCGRRVLGSCVVGRGGCVSEDGRHHWLDMLRAAPDIVVRTHPLASLAPFHSLANQDILPTYQNVFPGPSARDPDLPVYHRYENVGLICGKPCSLTEISGPKEIQGRDVTLQNQCEDQDVPSSSDECQSSELPTPDQCLSPELHTDECQDIEESSHHSDFISSDQSHYSEISSPDQFHHQELSSQDLSSEDLTQLQQSNTRLSFTAMQVEVPESSLKEKNQETPEKTYSNPMPHKVKYDTPRVPSEPIYAKPDLMLKRLARQNSLDLISNASTSSHIYQSLDHPNSPIYEKPDLLSHSDSLQKHIYDKPENFTEHLYENSALLTENIYQVPDLSVPHLYQNPNISSQDYESPDQCRDHVYQNPYDCGLRRYENSDVIMEAIKNEHQNSQSSIGRPLNQHRYVNVPKEPIGACPPSPDVKAESSEKCVESQEEKTDESEQCKQSVPPMLSCQTPLQDTESESSGVYHDARSSTHSE</sequence>